<dbReference type="PROSITE" id="PS51186">
    <property type="entry name" value="GNAT"/>
    <property type="match status" value="1"/>
</dbReference>
<evidence type="ECO:0000313" key="2">
    <source>
        <dbReference type="EMBL" id="SKB64807.1"/>
    </source>
</evidence>
<organism evidence="2 3">
    <name type="scientific">Acetoanaerobium noterae</name>
    <dbReference type="NCBI Taxonomy" id="745369"/>
    <lineage>
        <taxon>Bacteria</taxon>
        <taxon>Bacillati</taxon>
        <taxon>Bacillota</taxon>
        <taxon>Clostridia</taxon>
        <taxon>Peptostreptococcales</taxon>
        <taxon>Filifactoraceae</taxon>
        <taxon>Acetoanaerobium</taxon>
    </lineage>
</organism>
<evidence type="ECO:0000313" key="3">
    <source>
        <dbReference type="Proteomes" id="UP000243406"/>
    </source>
</evidence>
<dbReference type="Pfam" id="PF00583">
    <property type="entry name" value="Acetyltransf_1"/>
    <property type="match status" value="1"/>
</dbReference>
<feature type="domain" description="N-acetyltransferase" evidence="1">
    <location>
        <begin position="13"/>
        <end position="186"/>
    </location>
</feature>
<name>A0A1T5CZK0_9FIRM</name>
<sequence>MYTIKPLSPELATTFTEYFENLDFGVPHWSSCFCRFYHTDCSAEQWSKRTGAENRIEAIEQIKAGKMRGYLAFDGEKCIGWCNANNASEYIRLHQYIENMIKGKKIGCVICFVIHQDYRNQGVARLLLKQAVDDFKSQGFEAVLALPVEDSDEPEKLYRGTVNMYKELGFKEIERHDTVSVMWLKF</sequence>
<dbReference type="SUPFAM" id="SSF55729">
    <property type="entry name" value="Acyl-CoA N-acyltransferases (Nat)"/>
    <property type="match status" value="1"/>
</dbReference>
<dbReference type="Proteomes" id="UP000243406">
    <property type="component" value="Unassembled WGS sequence"/>
</dbReference>
<proteinExistence type="predicted"/>
<dbReference type="InterPro" id="IPR016181">
    <property type="entry name" value="Acyl_CoA_acyltransferase"/>
</dbReference>
<dbReference type="InterPro" id="IPR000182">
    <property type="entry name" value="GNAT_dom"/>
</dbReference>
<dbReference type="RefSeq" id="WP_079590269.1">
    <property type="nucleotide sequence ID" value="NZ_FUYN01000006.1"/>
</dbReference>
<dbReference type="Gene3D" id="3.40.630.30">
    <property type="match status" value="1"/>
</dbReference>
<gene>
    <name evidence="2" type="ORF">SAMN02745120_2495</name>
</gene>
<keyword evidence="2" id="KW-0808">Transferase</keyword>
<dbReference type="OrthoDB" id="162220at2"/>
<keyword evidence="3" id="KW-1185">Reference proteome</keyword>
<dbReference type="GO" id="GO:0016747">
    <property type="term" value="F:acyltransferase activity, transferring groups other than amino-acyl groups"/>
    <property type="evidence" value="ECO:0007669"/>
    <property type="project" value="InterPro"/>
</dbReference>
<protein>
    <submittedName>
        <fullName evidence="2">Acetyltransferase (GNAT) family protein</fullName>
    </submittedName>
</protein>
<dbReference type="EMBL" id="FUYN01000006">
    <property type="protein sequence ID" value="SKB64807.1"/>
    <property type="molecule type" value="Genomic_DNA"/>
</dbReference>
<evidence type="ECO:0000259" key="1">
    <source>
        <dbReference type="PROSITE" id="PS51186"/>
    </source>
</evidence>
<accession>A0A1T5CZK0</accession>
<dbReference type="AlphaFoldDB" id="A0A1T5CZK0"/>
<reference evidence="3" key="1">
    <citation type="submission" date="2017-02" db="EMBL/GenBank/DDBJ databases">
        <authorList>
            <person name="Varghese N."/>
            <person name="Submissions S."/>
        </authorList>
    </citation>
    <scope>NUCLEOTIDE SEQUENCE [LARGE SCALE GENOMIC DNA]</scope>
    <source>
        <strain evidence="3">ATCC 35199</strain>
    </source>
</reference>
<dbReference type="CDD" id="cd04301">
    <property type="entry name" value="NAT_SF"/>
    <property type="match status" value="1"/>
</dbReference>